<evidence type="ECO:0000313" key="2">
    <source>
        <dbReference type="EMBL" id="SOR31399.1"/>
    </source>
</evidence>
<proteinExistence type="predicted"/>
<accession>A0A2N9AVM1</accession>
<feature type="transmembrane region" description="Helical" evidence="1">
    <location>
        <begin position="66"/>
        <end position="89"/>
    </location>
</feature>
<dbReference type="AlphaFoldDB" id="A0A2N9AVM1"/>
<dbReference type="EMBL" id="LT962688">
    <property type="protein sequence ID" value="SOR31399.1"/>
    <property type="molecule type" value="Genomic_DNA"/>
</dbReference>
<keyword evidence="1" id="KW-0472">Membrane</keyword>
<sequence>MVVLSASLRFLSPQPTGASFRRLGPVPRIPEAYRAHPLRCHENGVPLIPTILVRLGATVFNRVRPLIFAMPVFFAWMLLTVLSTPAVMLPKY</sequence>
<name>A0A2N9AVM1_METEX</name>
<organism evidence="2 3">
    <name type="scientific">Methylorubrum extorquens</name>
    <name type="common">Methylobacterium dichloromethanicum</name>
    <name type="synonym">Methylobacterium extorquens</name>
    <dbReference type="NCBI Taxonomy" id="408"/>
    <lineage>
        <taxon>Bacteria</taxon>
        <taxon>Pseudomonadati</taxon>
        <taxon>Pseudomonadota</taxon>
        <taxon>Alphaproteobacteria</taxon>
        <taxon>Hyphomicrobiales</taxon>
        <taxon>Methylobacteriaceae</taxon>
        <taxon>Methylorubrum</taxon>
    </lineage>
</organism>
<keyword evidence="1" id="KW-0812">Transmembrane</keyword>
<evidence type="ECO:0000256" key="1">
    <source>
        <dbReference type="SAM" id="Phobius"/>
    </source>
</evidence>
<reference evidence="3" key="1">
    <citation type="submission" date="2017-10" db="EMBL/GenBank/DDBJ databases">
        <authorList>
            <person name="Regsiter A."/>
            <person name="William W."/>
        </authorList>
    </citation>
    <scope>NUCLEOTIDE SEQUENCE [LARGE SCALE GENOMIC DNA]</scope>
</reference>
<protein>
    <submittedName>
        <fullName evidence="2">Uncharacterized protein</fullName>
    </submittedName>
</protein>
<gene>
    <name evidence="2" type="ORF">TK0001_4814</name>
</gene>
<dbReference type="Proteomes" id="UP000233769">
    <property type="component" value="Chromosome tk0001"/>
</dbReference>
<keyword evidence="1" id="KW-1133">Transmembrane helix</keyword>
<evidence type="ECO:0000313" key="3">
    <source>
        <dbReference type="Proteomes" id="UP000233769"/>
    </source>
</evidence>